<dbReference type="GO" id="GO:0008330">
    <property type="term" value="F:protein tyrosine/threonine phosphatase activity"/>
    <property type="evidence" value="ECO:0007669"/>
    <property type="project" value="TreeGrafter"/>
</dbReference>
<feature type="region of interest" description="Disordered" evidence="5">
    <location>
        <begin position="616"/>
        <end position="663"/>
    </location>
</feature>
<dbReference type="SUPFAM" id="SSF52799">
    <property type="entry name" value="(Phosphotyrosine protein) phosphatases II"/>
    <property type="match status" value="1"/>
</dbReference>
<dbReference type="OrthoDB" id="426001at2759"/>
<feature type="compositionally biased region" description="Polar residues" evidence="5">
    <location>
        <begin position="1040"/>
        <end position="1056"/>
    </location>
</feature>
<feature type="region of interest" description="Disordered" evidence="5">
    <location>
        <begin position="381"/>
        <end position="401"/>
    </location>
</feature>
<dbReference type="InterPro" id="IPR016130">
    <property type="entry name" value="Tyr_Pase_AS"/>
</dbReference>
<evidence type="ECO:0000256" key="2">
    <source>
        <dbReference type="ARBA" id="ARBA00013064"/>
    </source>
</evidence>
<dbReference type="GO" id="GO:0005829">
    <property type="term" value="C:cytosol"/>
    <property type="evidence" value="ECO:0007669"/>
    <property type="project" value="TreeGrafter"/>
</dbReference>
<dbReference type="EMBL" id="QGDH01000006">
    <property type="protein sequence ID" value="RAR16032.1"/>
    <property type="molecule type" value="Genomic_DNA"/>
</dbReference>
<dbReference type="EC" id="3.1.3.48" evidence="2"/>
<dbReference type="InterPro" id="IPR000387">
    <property type="entry name" value="Tyr_Pase_dom"/>
</dbReference>
<dbReference type="PROSITE" id="PS00383">
    <property type="entry name" value="TYR_PHOSPHATASE_1"/>
    <property type="match status" value="1"/>
</dbReference>
<dbReference type="InterPro" id="IPR029021">
    <property type="entry name" value="Prot-tyrosine_phosphatase-like"/>
</dbReference>
<dbReference type="GO" id="GO:0043409">
    <property type="term" value="P:negative regulation of MAPK cascade"/>
    <property type="evidence" value="ECO:0007669"/>
    <property type="project" value="TreeGrafter"/>
</dbReference>
<proteinExistence type="inferred from homology"/>
<name>A0A364NFI9_STELY</name>
<dbReference type="AlphaFoldDB" id="A0A364NFI9"/>
<feature type="region of interest" description="Disordered" evidence="5">
    <location>
        <begin position="1166"/>
        <end position="1196"/>
    </location>
</feature>
<dbReference type="PANTHER" id="PTHR10159:SF519">
    <property type="entry name" value="DUAL SPECIFICITY PROTEIN PHOSPHATASE MPK3"/>
    <property type="match status" value="1"/>
</dbReference>
<dbReference type="GO" id="GO:0016301">
    <property type="term" value="F:kinase activity"/>
    <property type="evidence" value="ECO:0007669"/>
    <property type="project" value="UniProtKB-KW"/>
</dbReference>
<feature type="domain" description="Tyrosine specific protein phosphatases" evidence="7">
    <location>
        <begin position="531"/>
        <end position="588"/>
    </location>
</feature>
<feature type="compositionally biased region" description="Polar residues" evidence="5">
    <location>
        <begin position="102"/>
        <end position="113"/>
    </location>
</feature>
<evidence type="ECO:0000259" key="6">
    <source>
        <dbReference type="PROSITE" id="PS50054"/>
    </source>
</evidence>
<reference evidence="9" key="1">
    <citation type="submission" date="2018-05" db="EMBL/GenBank/DDBJ databases">
        <title>Draft genome sequence of Stemphylium lycopersici strain CIDEFI 213.</title>
        <authorList>
            <person name="Medina R."/>
            <person name="Franco M.E.E."/>
            <person name="Lucentini C.G."/>
            <person name="Saparrat M.C.N."/>
            <person name="Balatti P.A."/>
        </authorList>
    </citation>
    <scope>NUCLEOTIDE SEQUENCE [LARGE SCALE GENOMIC DNA]</scope>
    <source>
        <strain evidence="9">CIDEFI 213</strain>
    </source>
</reference>
<keyword evidence="4" id="KW-0904">Protein phosphatase</keyword>
<feature type="region of interest" description="Disordered" evidence="5">
    <location>
        <begin position="729"/>
        <end position="781"/>
    </location>
</feature>
<feature type="region of interest" description="Disordered" evidence="5">
    <location>
        <begin position="66"/>
        <end position="113"/>
    </location>
</feature>
<evidence type="ECO:0000313" key="9">
    <source>
        <dbReference type="Proteomes" id="UP000249619"/>
    </source>
</evidence>
<dbReference type="PANTHER" id="PTHR10159">
    <property type="entry name" value="DUAL SPECIFICITY PROTEIN PHOSPHATASE"/>
    <property type="match status" value="1"/>
</dbReference>
<protein>
    <recommendedName>
        <fullName evidence="2">protein-tyrosine-phosphatase</fullName>
        <ecNumber evidence="2">3.1.3.48</ecNumber>
    </recommendedName>
</protein>
<keyword evidence="3 8" id="KW-0378">Hydrolase</keyword>
<evidence type="ECO:0000256" key="3">
    <source>
        <dbReference type="ARBA" id="ARBA00022801"/>
    </source>
</evidence>
<dbReference type="SMART" id="SM00195">
    <property type="entry name" value="DSPc"/>
    <property type="match status" value="1"/>
</dbReference>
<comment type="caution">
    <text evidence="8">The sequence shown here is derived from an EMBL/GenBank/DDBJ whole genome shotgun (WGS) entry which is preliminary data.</text>
</comment>
<dbReference type="Gene3D" id="3.90.190.10">
    <property type="entry name" value="Protein tyrosine phosphatase superfamily"/>
    <property type="match status" value="1"/>
</dbReference>
<feature type="compositionally biased region" description="Polar residues" evidence="5">
    <location>
        <begin position="305"/>
        <end position="319"/>
    </location>
</feature>
<feature type="compositionally biased region" description="Pro residues" evidence="5">
    <location>
        <begin position="288"/>
        <end position="299"/>
    </location>
</feature>
<dbReference type="Pfam" id="PF00782">
    <property type="entry name" value="DSPc"/>
    <property type="match status" value="1"/>
</dbReference>
<accession>A0A364NFI9</accession>
<feature type="region of interest" description="Disordered" evidence="5">
    <location>
        <begin position="1030"/>
        <end position="1075"/>
    </location>
</feature>
<dbReference type="Proteomes" id="UP000249619">
    <property type="component" value="Unassembled WGS sequence"/>
</dbReference>
<dbReference type="GO" id="GO:0033550">
    <property type="term" value="F:MAP kinase tyrosine phosphatase activity"/>
    <property type="evidence" value="ECO:0007669"/>
    <property type="project" value="TreeGrafter"/>
</dbReference>
<feature type="compositionally biased region" description="Polar residues" evidence="5">
    <location>
        <begin position="227"/>
        <end position="245"/>
    </location>
</feature>
<feature type="compositionally biased region" description="Polar residues" evidence="5">
    <location>
        <begin position="150"/>
        <end position="159"/>
    </location>
</feature>
<organism evidence="8 9">
    <name type="scientific">Stemphylium lycopersici</name>
    <name type="common">Tomato gray leaf spot disease fungus</name>
    <name type="synonym">Thyrospora lycopersici</name>
    <dbReference type="NCBI Taxonomy" id="183478"/>
    <lineage>
        <taxon>Eukaryota</taxon>
        <taxon>Fungi</taxon>
        <taxon>Dikarya</taxon>
        <taxon>Ascomycota</taxon>
        <taxon>Pezizomycotina</taxon>
        <taxon>Dothideomycetes</taxon>
        <taxon>Pleosporomycetidae</taxon>
        <taxon>Pleosporales</taxon>
        <taxon>Pleosporineae</taxon>
        <taxon>Pleosporaceae</taxon>
        <taxon>Stemphylium</taxon>
    </lineage>
</organism>
<dbReference type="GO" id="GO:0017017">
    <property type="term" value="F:MAP kinase tyrosine/serine/threonine phosphatase activity"/>
    <property type="evidence" value="ECO:0007669"/>
    <property type="project" value="TreeGrafter"/>
</dbReference>
<evidence type="ECO:0000313" key="8">
    <source>
        <dbReference type="EMBL" id="RAR16032.1"/>
    </source>
</evidence>
<gene>
    <name evidence="8" type="ORF">DDE83_000607</name>
</gene>
<evidence type="ECO:0000256" key="1">
    <source>
        <dbReference type="ARBA" id="ARBA00008601"/>
    </source>
</evidence>
<dbReference type="InterPro" id="IPR000340">
    <property type="entry name" value="Dual-sp_phosphatase_cat-dom"/>
</dbReference>
<feature type="region of interest" description="Disordered" evidence="5">
    <location>
        <begin position="279"/>
        <end position="321"/>
    </location>
</feature>
<keyword evidence="8" id="KW-0418">Kinase</keyword>
<dbReference type="CDD" id="cd14521">
    <property type="entry name" value="DSP_fungal_SDP1-like"/>
    <property type="match status" value="1"/>
</dbReference>
<feature type="domain" description="Tyrosine-protein phosphatase" evidence="6">
    <location>
        <begin position="407"/>
        <end position="611"/>
    </location>
</feature>
<sequence length="1206" mass="131523">MYSLPPIFESGNSFCGSRLQPPYPTAPSHIPRFETLAPRLSASPTISHDADSPTLKRAFSTPNSSFPCKKLEQSPSHCPNSPCTSPRPSRWPRRARCPPLASHTNPRSSMVQTSARSFMPMPSFGAVFGGEHHNKAHADANGSNVVRPATSPNTNSGAPFSSFHIHSESRDSNSTGSSDNSPTTTISTMDSSSVTDPSPGVSPESPLAKTVAPSSFVADFRSRRAEQQTGGDPSSNNFFELQRPTTPAKKPRNLKNLGINTASSLSNLRAHTPAPIAVAPKEKNSSAPPSPLFIKPPTPPKRRPSNLSLTISTPGSNDNKPVRLLIPSTPSFNRPPLRHFQSSPSLPLCSPNTNPMGGMQLPPLRPVVTKPSGLAEVPFEMEEEEDQEPNFDVPQSREEKPAAYPNGPICIYEAGVYLYFEPTAVQATTFDVIINVASEVKNPFTTPTVESQKDIDARRVDGPPAENVDFATLSQRPKQSFGMGDNSPTTPKATAPVMQTIQPREVIIDGKTYKTPEYIHMPWEHNTDIVPDLHKLVRMIDERVKQGKRVLIHCQCGVSRSASLIVAYGLYKDPQMSVQEAYDTAKKRSKWIGPNMNLIMQLQEFRNSLLRQNESGSYHNQGYGRRSAGLPTGSNKYSYNRDNDSGSRTPRTAPLPPDSDISMQRASTGNMMAISPGPLSAPTGAFSPGFRRSWDSSPAHFELAPEPAPSTTPYVDPKGQVVPVVSVTSNDLPTIHTEDTSNSDTALQSQDDSKPHPVPNFSRQLPLRLGHSNDDATASGTEERHLAPLQLSGFEPLKSPAVASFNIPAFSSYDTSDSEVMSPVKTSFDNPWPAGYDLDPHEPSPALRATDSSVSAFSTRSSELHVPGFNRDGVDESFEPLSPRATSFNLGQPPASQHLNSNHQAESSEIISPVKTSIPSDIFASANDRLEEETKSPRATEFHMTPLKPRIADEDPFGLTSPTRAEFNPFDRPRIVAIRDAEFEDRRPSFQAILPPAHQTFSGFASLDGTAQTHSIFESPISLAMSAPKRFQQAEPRVDSLSNSPDKQALSRSGLHTPTLAALPKAPDTPRTPTQAFLSTPAKAIRTRFSSPNMREQRKLHKLQTEIQSKLPKAPVPQHAADDIDALMSPRAEEFTRNPFHFELQSPGEDASPVSSNETIKDGRNGHVAWEEPIPRQWTPEKATADPRSPVQTGGSPIVRNIWDVL</sequence>
<dbReference type="PROSITE" id="PS50054">
    <property type="entry name" value="TYR_PHOSPHATASE_DUAL"/>
    <property type="match status" value="1"/>
</dbReference>
<feature type="compositionally biased region" description="Polar residues" evidence="5">
    <location>
        <begin position="740"/>
        <end position="750"/>
    </location>
</feature>
<keyword evidence="9" id="KW-1185">Reference proteome</keyword>
<comment type="similarity">
    <text evidence="1">Belongs to the protein-tyrosine phosphatase family. Non-receptor class dual specificity subfamily.</text>
</comment>
<evidence type="ECO:0000256" key="5">
    <source>
        <dbReference type="SAM" id="MobiDB-lite"/>
    </source>
</evidence>
<keyword evidence="8" id="KW-0808">Transferase</keyword>
<evidence type="ECO:0000259" key="7">
    <source>
        <dbReference type="PROSITE" id="PS50056"/>
    </source>
</evidence>
<dbReference type="STRING" id="183478.A0A364NFI9"/>
<feature type="compositionally biased region" description="Polar residues" evidence="5">
    <location>
        <begin position="172"/>
        <end position="196"/>
    </location>
</feature>
<dbReference type="InterPro" id="IPR020422">
    <property type="entry name" value="TYR_PHOSPHATASE_DUAL_dom"/>
</dbReference>
<dbReference type="GO" id="GO:0005634">
    <property type="term" value="C:nucleus"/>
    <property type="evidence" value="ECO:0007669"/>
    <property type="project" value="TreeGrafter"/>
</dbReference>
<feature type="region of interest" description="Disordered" evidence="5">
    <location>
        <begin position="129"/>
        <end position="256"/>
    </location>
</feature>
<evidence type="ECO:0000256" key="4">
    <source>
        <dbReference type="ARBA" id="ARBA00022912"/>
    </source>
</evidence>
<dbReference type="PROSITE" id="PS50056">
    <property type="entry name" value="TYR_PHOSPHATASE_2"/>
    <property type="match status" value="1"/>
</dbReference>